<dbReference type="InterPro" id="IPR006442">
    <property type="entry name" value="Antitoxin_Phd/YefM"/>
</dbReference>
<name>A0A2S5DWY8_9BURK</name>
<dbReference type="Proteomes" id="UP000238655">
    <property type="component" value="Chromosome 1"/>
</dbReference>
<dbReference type="EMBL" id="PQVP01000002">
    <property type="protein sequence ID" value="POZ83608.1"/>
    <property type="molecule type" value="Genomic_DNA"/>
</dbReference>
<comment type="caution">
    <text evidence="3">The sequence shown here is derived from an EMBL/GenBank/DDBJ whole genome shotgun (WGS) entry which is preliminary data.</text>
</comment>
<proteinExistence type="inferred from homology"/>
<accession>A0A2S5DWY8</accession>
<dbReference type="SUPFAM" id="SSF143120">
    <property type="entry name" value="YefM-like"/>
    <property type="match status" value="1"/>
</dbReference>
<dbReference type="InterPro" id="IPR036165">
    <property type="entry name" value="YefM-like_sf"/>
</dbReference>
<evidence type="ECO:0000256" key="2">
    <source>
        <dbReference type="RuleBase" id="RU362080"/>
    </source>
</evidence>
<evidence type="ECO:0000256" key="1">
    <source>
        <dbReference type="ARBA" id="ARBA00009981"/>
    </source>
</evidence>
<organism evidence="3 4">
    <name type="scientific">Burkholderia contaminans</name>
    <dbReference type="NCBI Taxonomy" id="488447"/>
    <lineage>
        <taxon>Bacteria</taxon>
        <taxon>Pseudomonadati</taxon>
        <taxon>Pseudomonadota</taxon>
        <taxon>Betaproteobacteria</taxon>
        <taxon>Burkholderiales</taxon>
        <taxon>Burkholderiaceae</taxon>
        <taxon>Burkholderia</taxon>
        <taxon>Burkholderia cepacia complex</taxon>
    </lineage>
</organism>
<gene>
    <name evidence="3" type="ORF">C3743_26375</name>
</gene>
<dbReference type="AlphaFoldDB" id="A0A2S5DWY8"/>
<reference evidence="3 4" key="1">
    <citation type="submission" date="2018-01" db="EMBL/GenBank/DDBJ databases">
        <title>Successful Treatment of Persistent Burkholderia cepacia Bacteremia with Ceftazidime-Avibactam.</title>
        <authorList>
            <person name="Tamma P."/>
            <person name="Fan Y."/>
            <person name="Bergman Y."/>
            <person name="Sick-Samuels A."/>
            <person name="Hsu A."/>
            <person name="Timp W."/>
            <person name="Simner P."/>
        </authorList>
    </citation>
    <scope>NUCLEOTIDE SEQUENCE [LARGE SCALE GENOMIC DNA]</scope>
    <source>
        <strain evidence="3 4">170816</strain>
    </source>
</reference>
<comment type="function">
    <text evidence="2">Antitoxin component of a type II toxin-antitoxin (TA) system.</text>
</comment>
<dbReference type="RefSeq" id="WP_089460229.1">
    <property type="nucleotide sequence ID" value="NZ_CM009575.1"/>
</dbReference>
<sequence length="82" mass="9205">MRIDDMRDAKVNVSRLIDEAIDAREPFVIADAGKPLVRVVPIDMPEPAPQSRIGFMKGQIHVPADFDSMGRDVIRTLFEGNR</sequence>
<evidence type="ECO:0000313" key="4">
    <source>
        <dbReference type="Proteomes" id="UP000238655"/>
    </source>
</evidence>
<evidence type="ECO:0000313" key="3">
    <source>
        <dbReference type="EMBL" id="POZ83608.1"/>
    </source>
</evidence>
<comment type="similarity">
    <text evidence="1 2">Belongs to the phD/YefM antitoxin family.</text>
</comment>
<protein>
    <recommendedName>
        <fullName evidence="2">Antitoxin</fullName>
    </recommendedName>
</protein>
<dbReference type="Pfam" id="PF02604">
    <property type="entry name" value="PhdYeFM_antitox"/>
    <property type="match status" value="1"/>
</dbReference>